<reference evidence="2 3" key="1">
    <citation type="submission" date="2015-07" db="EMBL/GenBank/DDBJ databases">
        <title>The genome of Melipona quadrifasciata.</title>
        <authorList>
            <person name="Pan H."/>
            <person name="Kapheim K."/>
        </authorList>
    </citation>
    <scope>NUCLEOTIDE SEQUENCE [LARGE SCALE GENOMIC DNA]</scope>
    <source>
        <strain evidence="2">0111107301</strain>
        <tissue evidence="2">Whole body</tissue>
    </source>
</reference>
<feature type="compositionally biased region" description="Basic residues" evidence="1">
    <location>
        <begin position="1"/>
        <end position="20"/>
    </location>
</feature>
<feature type="region of interest" description="Disordered" evidence="1">
    <location>
        <begin position="1"/>
        <end position="26"/>
    </location>
</feature>
<evidence type="ECO:0000313" key="3">
    <source>
        <dbReference type="Proteomes" id="UP000053105"/>
    </source>
</evidence>
<feature type="compositionally biased region" description="Acidic residues" evidence="1">
    <location>
        <begin position="117"/>
        <end position="127"/>
    </location>
</feature>
<sequence length="185" mass="20716">MKKQKLTGSMKKYKKKKRNKNEKTEIDGFESRIALWNECNKSKPGTKEETEEGSTYDTYPSTSGNKCVTWDLKRQGRSTIRNVSQTYFQLSPCCRKGIRSSGYHAAEGKRVQASGDREDDGGSEAEEGFAWRKNDDESTQKAKGENENVPRNSLGTCSETPSGEGQAALHAASSYRSIIRRDARD</sequence>
<name>A0A0M8ZW89_9HYME</name>
<dbReference type="EMBL" id="KQ435851">
    <property type="protein sequence ID" value="KOX70839.1"/>
    <property type="molecule type" value="Genomic_DNA"/>
</dbReference>
<keyword evidence="3" id="KW-1185">Reference proteome</keyword>
<dbReference type="OrthoDB" id="10645132at2759"/>
<feature type="compositionally biased region" description="Basic and acidic residues" evidence="1">
    <location>
        <begin position="129"/>
        <end position="148"/>
    </location>
</feature>
<proteinExistence type="predicted"/>
<organism evidence="2 3">
    <name type="scientific">Melipona quadrifasciata</name>
    <dbReference type="NCBI Taxonomy" id="166423"/>
    <lineage>
        <taxon>Eukaryota</taxon>
        <taxon>Metazoa</taxon>
        <taxon>Ecdysozoa</taxon>
        <taxon>Arthropoda</taxon>
        <taxon>Hexapoda</taxon>
        <taxon>Insecta</taxon>
        <taxon>Pterygota</taxon>
        <taxon>Neoptera</taxon>
        <taxon>Endopterygota</taxon>
        <taxon>Hymenoptera</taxon>
        <taxon>Apocrita</taxon>
        <taxon>Aculeata</taxon>
        <taxon>Apoidea</taxon>
        <taxon>Anthophila</taxon>
        <taxon>Apidae</taxon>
        <taxon>Melipona</taxon>
    </lineage>
</organism>
<accession>A0A0M8ZW89</accession>
<evidence type="ECO:0000256" key="1">
    <source>
        <dbReference type="SAM" id="MobiDB-lite"/>
    </source>
</evidence>
<dbReference type="Proteomes" id="UP000053105">
    <property type="component" value="Unassembled WGS sequence"/>
</dbReference>
<dbReference type="AlphaFoldDB" id="A0A0M8ZW89"/>
<feature type="compositionally biased region" description="Polar residues" evidence="1">
    <location>
        <begin position="149"/>
        <end position="163"/>
    </location>
</feature>
<feature type="region of interest" description="Disordered" evidence="1">
    <location>
        <begin position="40"/>
        <end position="63"/>
    </location>
</feature>
<gene>
    <name evidence="2" type="ORF">WN51_02263</name>
</gene>
<feature type="region of interest" description="Disordered" evidence="1">
    <location>
        <begin position="103"/>
        <end position="185"/>
    </location>
</feature>
<protein>
    <submittedName>
        <fullName evidence="2">Uncharacterized protein</fullName>
    </submittedName>
</protein>
<evidence type="ECO:0000313" key="2">
    <source>
        <dbReference type="EMBL" id="KOX70839.1"/>
    </source>
</evidence>